<accession>A0A1F6XNZ8</accession>
<sequence>MYQQTVKQEEPLGGRFFFLWFAQKNGSCANLPRHGGVFFDNFVVDQNFSLVYKVMEQVQKL</sequence>
<dbReference type="Proteomes" id="UP000178104">
    <property type="component" value="Unassembled WGS sequence"/>
</dbReference>
<evidence type="ECO:0000313" key="1">
    <source>
        <dbReference type="EMBL" id="OGI95835.1"/>
    </source>
</evidence>
<dbReference type="EMBL" id="MFVE01000001">
    <property type="protein sequence ID" value="OGI95835.1"/>
    <property type="molecule type" value="Genomic_DNA"/>
</dbReference>
<name>A0A1F6XNZ8_9BACT</name>
<dbReference type="AlphaFoldDB" id="A0A1F6XNZ8"/>
<proteinExistence type="predicted"/>
<evidence type="ECO:0000313" key="2">
    <source>
        <dbReference type="Proteomes" id="UP000178104"/>
    </source>
</evidence>
<gene>
    <name evidence="1" type="ORF">A2917_01140</name>
</gene>
<comment type="caution">
    <text evidence="1">The sequence shown here is derived from an EMBL/GenBank/DDBJ whole genome shotgun (WGS) entry which is preliminary data.</text>
</comment>
<reference evidence="1 2" key="1">
    <citation type="journal article" date="2016" name="Nat. Commun.">
        <title>Thousands of microbial genomes shed light on interconnected biogeochemical processes in an aquifer system.</title>
        <authorList>
            <person name="Anantharaman K."/>
            <person name="Brown C.T."/>
            <person name="Hug L.A."/>
            <person name="Sharon I."/>
            <person name="Castelle C.J."/>
            <person name="Probst A.J."/>
            <person name="Thomas B.C."/>
            <person name="Singh A."/>
            <person name="Wilkins M.J."/>
            <person name="Karaoz U."/>
            <person name="Brodie E.L."/>
            <person name="Williams K.H."/>
            <person name="Hubbard S.S."/>
            <person name="Banfield J.F."/>
        </authorList>
    </citation>
    <scope>NUCLEOTIDE SEQUENCE [LARGE SCALE GENOMIC DNA]</scope>
</reference>
<protein>
    <submittedName>
        <fullName evidence="1">Uncharacterized protein</fullName>
    </submittedName>
</protein>
<dbReference type="STRING" id="1801780.A2917_01140"/>
<organism evidence="1 2">
    <name type="scientific">Candidatus Nomurabacteria bacterium RIFCSPLOWO2_01_FULL_42_17</name>
    <dbReference type="NCBI Taxonomy" id="1801780"/>
    <lineage>
        <taxon>Bacteria</taxon>
        <taxon>Candidatus Nomuraibacteriota</taxon>
    </lineage>
</organism>